<evidence type="ECO:0000256" key="4">
    <source>
        <dbReference type="ARBA" id="ARBA00023136"/>
    </source>
</evidence>
<dbReference type="RefSeq" id="WP_093227351.1">
    <property type="nucleotide sequence ID" value="NZ_FORR01000001.1"/>
</dbReference>
<keyword evidence="4 5" id="KW-0472">Membrane</keyword>
<dbReference type="GO" id="GO:0016020">
    <property type="term" value="C:membrane"/>
    <property type="evidence" value="ECO:0007669"/>
    <property type="project" value="UniProtKB-SubCell"/>
</dbReference>
<feature type="transmembrane region" description="Helical" evidence="5">
    <location>
        <begin position="7"/>
        <end position="29"/>
    </location>
</feature>
<keyword evidence="3 5" id="KW-1133">Transmembrane helix</keyword>
<feature type="transmembrane region" description="Helical" evidence="5">
    <location>
        <begin position="162"/>
        <end position="186"/>
    </location>
</feature>
<feature type="transmembrane region" description="Helical" evidence="5">
    <location>
        <begin position="35"/>
        <end position="56"/>
    </location>
</feature>
<evidence type="ECO:0000256" key="1">
    <source>
        <dbReference type="ARBA" id="ARBA00004141"/>
    </source>
</evidence>
<feature type="transmembrane region" description="Helical" evidence="5">
    <location>
        <begin position="218"/>
        <end position="237"/>
    </location>
</feature>
<comment type="subcellular location">
    <subcellularLocation>
        <location evidence="1">Membrane</location>
        <topology evidence="1">Multi-pass membrane protein</topology>
    </subcellularLocation>
</comment>
<dbReference type="STRING" id="46223.SAMN05421852_101311"/>
<dbReference type="GO" id="GO:0005385">
    <property type="term" value="F:zinc ion transmembrane transporter activity"/>
    <property type="evidence" value="ECO:0007669"/>
    <property type="project" value="TreeGrafter"/>
</dbReference>
<proteinExistence type="predicted"/>
<reference evidence="6 7" key="1">
    <citation type="submission" date="2016-10" db="EMBL/GenBank/DDBJ databases">
        <authorList>
            <person name="de Groot N.N."/>
        </authorList>
    </citation>
    <scope>NUCLEOTIDE SEQUENCE [LARGE SCALE GENOMIC DNA]</scope>
    <source>
        <strain evidence="6 7">DSM 44778</strain>
    </source>
</reference>
<feature type="transmembrane region" description="Helical" evidence="5">
    <location>
        <begin position="192"/>
        <end position="211"/>
    </location>
</feature>
<sequence>MVSVMNQAMWVSSLAGLSTLMGVLLVFFVPVTQRVFSFIIGFSSGILLFISFAFLLPLSIKYGNLSQIFAGMGLALFFLWLLHLLPFCKVERKGNTTDFFQLSVLLFLAILAHHIPEGIAIGMGFEIEHQVGFSLALALAMHNIPEGMGLAMTLRSTGQRPFLFISLIFVCVISLPVGTGMGLLFVQQSPELIAIGFSFAFMVVLWMIYEIGKHIFSFYLRMFVHGLWIGGIFMYIIHQFH</sequence>
<feature type="transmembrane region" description="Helical" evidence="5">
    <location>
        <begin position="99"/>
        <end position="115"/>
    </location>
</feature>
<evidence type="ECO:0000313" key="7">
    <source>
        <dbReference type="Proteomes" id="UP000199545"/>
    </source>
</evidence>
<keyword evidence="7" id="KW-1185">Reference proteome</keyword>
<evidence type="ECO:0000256" key="3">
    <source>
        <dbReference type="ARBA" id="ARBA00022989"/>
    </source>
</evidence>
<accession>A0A1I3K324</accession>
<evidence type="ECO:0000256" key="2">
    <source>
        <dbReference type="ARBA" id="ARBA00022692"/>
    </source>
</evidence>
<evidence type="ECO:0000256" key="5">
    <source>
        <dbReference type="SAM" id="Phobius"/>
    </source>
</evidence>
<protein>
    <submittedName>
        <fullName evidence="6">Zinc transporter, ZIP family</fullName>
    </submittedName>
</protein>
<gene>
    <name evidence="6" type="ORF">SAMN05421852_101311</name>
</gene>
<name>A0A1I3K324_9BACL</name>
<dbReference type="Proteomes" id="UP000199545">
    <property type="component" value="Unassembled WGS sequence"/>
</dbReference>
<keyword evidence="2 5" id="KW-0812">Transmembrane</keyword>
<dbReference type="Pfam" id="PF02535">
    <property type="entry name" value="Zip"/>
    <property type="match status" value="1"/>
</dbReference>
<dbReference type="InterPro" id="IPR003689">
    <property type="entry name" value="ZIP"/>
</dbReference>
<evidence type="ECO:0000313" key="6">
    <source>
        <dbReference type="EMBL" id="SFI66873.1"/>
    </source>
</evidence>
<dbReference type="OrthoDB" id="9787346at2"/>
<dbReference type="EMBL" id="FORR01000001">
    <property type="protein sequence ID" value="SFI66873.1"/>
    <property type="molecule type" value="Genomic_DNA"/>
</dbReference>
<feature type="transmembrane region" description="Helical" evidence="5">
    <location>
        <begin position="68"/>
        <end position="87"/>
    </location>
</feature>
<dbReference type="PANTHER" id="PTHR11040:SF205">
    <property type="entry name" value="ZINC TRANSPORTER ZUPT"/>
    <property type="match status" value="1"/>
</dbReference>
<dbReference type="PANTHER" id="PTHR11040">
    <property type="entry name" value="ZINC/IRON TRANSPORTER"/>
    <property type="match status" value="1"/>
</dbReference>
<organism evidence="6 7">
    <name type="scientific">Thermoflavimicrobium dichotomicum</name>
    <dbReference type="NCBI Taxonomy" id="46223"/>
    <lineage>
        <taxon>Bacteria</taxon>
        <taxon>Bacillati</taxon>
        <taxon>Bacillota</taxon>
        <taxon>Bacilli</taxon>
        <taxon>Bacillales</taxon>
        <taxon>Thermoactinomycetaceae</taxon>
        <taxon>Thermoflavimicrobium</taxon>
    </lineage>
</organism>
<dbReference type="AlphaFoldDB" id="A0A1I3K324"/>